<dbReference type="SUPFAM" id="SSF48452">
    <property type="entry name" value="TPR-like"/>
    <property type="match status" value="2"/>
</dbReference>
<dbReference type="SUPFAM" id="SSF46894">
    <property type="entry name" value="C-terminal effector domain of the bipartite response regulators"/>
    <property type="match status" value="1"/>
</dbReference>
<keyword evidence="4" id="KW-1185">Reference proteome</keyword>
<sequence>MGVVDELVQARVDYERGEWAAALDTWSGVDPDALGIEDLRSAALSAYLLGRSEDAVGHHQRAFRLCEEAGDPAAAVRCAFHIAMILGTTGEAALAGGWTARADRLLEQLPADAVERGYVAFLRLYRHLAAGEFAEAAALAAEATDSGRRHGDPDLFALGLCASGRFAIYLGDVAGGLALLDEAMAAATAGEVTPEVFGNVYCTAIEGCQEISDFGRVAEWTSALHRWCSAMPGLVTFTGQCSVHRGQVMRVQGAWPEALEEFEHAVDRYRQAHTLDAAGLAEGERGDVLRLRGEYDAADAAYQRATEHGHDPQPGLAQLWLARGSPDAAAGAVRRLLAEVSDPVAACRMLPGAVEVLIGVGAVDEARAASQRLDRAAAQIGSTGVQAMAASAAAAVEVASGDAAGSLPYLRKARQLWARVGSPYDAARVRLLTGRALAALGDPGSARAELEGALATFRELGAAPAIEEVERLLAPATLPAGLTAREAEVLRLVAAGRSNAAIAAELVLSEKTVARHLSNIFTKLGVGSRTAAAAYAFEHDLV</sequence>
<dbReference type="EMBL" id="BAAAQR010000006">
    <property type="protein sequence ID" value="GAA2147146.1"/>
    <property type="molecule type" value="Genomic_DNA"/>
</dbReference>
<dbReference type="RefSeq" id="WP_344152099.1">
    <property type="nucleotide sequence ID" value="NZ_BAAAQR010000006.1"/>
</dbReference>
<reference evidence="4" key="1">
    <citation type="journal article" date="2019" name="Int. J. Syst. Evol. Microbiol.">
        <title>The Global Catalogue of Microorganisms (GCM) 10K type strain sequencing project: providing services to taxonomists for standard genome sequencing and annotation.</title>
        <authorList>
            <consortium name="The Broad Institute Genomics Platform"/>
            <consortium name="The Broad Institute Genome Sequencing Center for Infectious Disease"/>
            <person name="Wu L."/>
            <person name="Ma J."/>
        </authorList>
    </citation>
    <scope>NUCLEOTIDE SEQUENCE [LARGE SCALE GENOMIC DNA]</scope>
    <source>
        <strain evidence="4">JCM 16022</strain>
    </source>
</reference>
<comment type="caution">
    <text evidence="3">The sequence shown here is derived from an EMBL/GenBank/DDBJ whole genome shotgun (WGS) entry which is preliminary data.</text>
</comment>
<dbReference type="PANTHER" id="PTHR43214:SF43">
    <property type="entry name" value="TWO-COMPONENT RESPONSE REGULATOR"/>
    <property type="match status" value="1"/>
</dbReference>
<dbReference type="InterPro" id="IPR011990">
    <property type="entry name" value="TPR-like_helical_dom_sf"/>
</dbReference>
<evidence type="ECO:0000313" key="3">
    <source>
        <dbReference type="EMBL" id="GAA2147146.1"/>
    </source>
</evidence>
<feature type="domain" description="HTH luxR-type" evidence="2">
    <location>
        <begin position="475"/>
        <end position="540"/>
    </location>
</feature>
<dbReference type="SMART" id="SM00421">
    <property type="entry name" value="HTH_LUXR"/>
    <property type="match status" value="1"/>
</dbReference>
<dbReference type="Proteomes" id="UP001501771">
    <property type="component" value="Unassembled WGS sequence"/>
</dbReference>
<dbReference type="InterPro" id="IPR016032">
    <property type="entry name" value="Sig_transdc_resp-reg_C-effctor"/>
</dbReference>
<dbReference type="Gene3D" id="1.10.10.10">
    <property type="entry name" value="Winged helix-like DNA-binding domain superfamily/Winged helix DNA-binding domain"/>
    <property type="match status" value="1"/>
</dbReference>
<dbReference type="InterPro" id="IPR039420">
    <property type="entry name" value="WalR-like"/>
</dbReference>
<accession>A0ABP5LLN2</accession>
<organism evidence="3 4">
    <name type="scientific">Nocardioides koreensis</name>
    <dbReference type="NCBI Taxonomy" id="433651"/>
    <lineage>
        <taxon>Bacteria</taxon>
        <taxon>Bacillati</taxon>
        <taxon>Actinomycetota</taxon>
        <taxon>Actinomycetes</taxon>
        <taxon>Propionibacteriales</taxon>
        <taxon>Nocardioidaceae</taxon>
        <taxon>Nocardioides</taxon>
    </lineage>
</organism>
<dbReference type="InterPro" id="IPR036388">
    <property type="entry name" value="WH-like_DNA-bd_sf"/>
</dbReference>
<proteinExistence type="predicted"/>
<evidence type="ECO:0000259" key="2">
    <source>
        <dbReference type="PROSITE" id="PS50043"/>
    </source>
</evidence>
<dbReference type="InterPro" id="IPR000792">
    <property type="entry name" value="Tscrpt_reg_LuxR_C"/>
</dbReference>
<evidence type="ECO:0000313" key="4">
    <source>
        <dbReference type="Proteomes" id="UP001501771"/>
    </source>
</evidence>
<dbReference type="Gene3D" id="1.25.40.10">
    <property type="entry name" value="Tetratricopeptide repeat domain"/>
    <property type="match status" value="2"/>
</dbReference>
<dbReference type="PROSITE" id="PS00622">
    <property type="entry name" value="HTH_LUXR_1"/>
    <property type="match status" value="1"/>
</dbReference>
<evidence type="ECO:0000256" key="1">
    <source>
        <dbReference type="ARBA" id="ARBA00023125"/>
    </source>
</evidence>
<dbReference type="PRINTS" id="PR00038">
    <property type="entry name" value="HTHLUXR"/>
</dbReference>
<dbReference type="PANTHER" id="PTHR43214">
    <property type="entry name" value="TWO-COMPONENT RESPONSE REGULATOR"/>
    <property type="match status" value="1"/>
</dbReference>
<dbReference type="Pfam" id="PF00196">
    <property type="entry name" value="GerE"/>
    <property type="match status" value="1"/>
</dbReference>
<dbReference type="CDD" id="cd06170">
    <property type="entry name" value="LuxR_C_like"/>
    <property type="match status" value="1"/>
</dbReference>
<keyword evidence="1" id="KW-0238">DNA-binding</keyword>
<protein>
    <submittedName>
        <fullName evidence="3">LuxR C-terminal-related transcriptional regulator</fullName>
    </submittedName>
</protein>
<name>A0ABP5LLN2_9ACTN</name>
<dbReference type="PROSITE" id="PS50043">
    <property type="entry name" value="HTH_LUXR_2"/>
    <property type="match status" value="1"/>
</dbReference>
<gene>
    <name evidence="3" type="ORF">GCM10009844_24090</name>
</gene>